<sequence length="360" mass="40380">MKKMVLYIIGLLSVSSGSFAQVYLKADGPGTTYEEINAVLAPGYNAIESPDCSHLDFGRHIDEIFDTTLNDNVFRFFIHLSPDNNKCVNADRQRNEIKTYDQSPANLKGVIGETVEYKWKFKLDTNFLSSGDFTHIHQLKSVGADAAEEAQPLMTLTTRYKTSWGSTPHRIELIHAPFSSASSLLNTDISPFLGEWVEVTETVLYGDGTSGAYTIVIKRLSDKLTLMEYSNSAIRTWKTNANFIRPKWGIYRKNNHSPAILRDEAVLFADFSIIEGVTLGINNETTENVLLYPNPAKNIIIIKAFQPIANVIVFSMLGERLYLPKVVNESIDVSTWSSGMYLMTIKTINGLKFTKKIIIQ</sequence>
<dbReference type="KEGG" id="ahz:APS56_03365"/>
<accession>A0A0P0DEZ6</accession>
<evidence type="ECO:0000313" key="5">
    <source>
        <dbReference type="Proteomes" id="UP000057981"/>
    </source>
</evidence>
<dbReference type="EMBL" id="CP012898">
    <property type="protein sequence ID" value="ALJ06712.1"/>
    <property type="molecule type" value="Genomic_DNA"/>
</dbReference>
<dbReference type="Gene3D" id="2.60.120.200">
    <property type="match status" value="1"/>
</dbReference>
<dbReference type="InterPro" id="IPR026444">
    <property type="entry name" value="Secre_tail"/>
</dbReference>
<dbReference type="STRING" id="1736674.APS56_03365"/>
<evidence type="ECO:0000313" key="4">
    <source>
        <dbReference type="EMBL" id="ALJ06712.1"/>
    </source>
</evidence>
<evidence type="ECO:0000259" key="3">
    <source>
        <dbReference type="Pfam" id="PF18962"/>
    </source>
</evidence>
<reference evidence="4 5" key="1">
    <citation type="submission" date="2015-10" db="EMBL/GenBank/DDBJ databases">
        <authorList>
            <person name="Gilbert D.G."/>
        </authorList>
    </citation>
    <scope>NUCLEOTIDE SEQUENCE [LARGE SCALE GENOMIC DNA]</scope>
    <source>
        <strain evidence="5">HZ-22</strain>
    </source>
</reference>
<feature type="signal peptide" evidence="2">
    <location>
        <begin position="1"/>
        <end position="20"/>
    </location>
</feature>
<keyword evidence="5" id="KW-1185">Reference proteome</keyword>
<feature type="domain" description="Secretion system C-terminal sorting" evidence="3">
    <location>
        <begin position="291"/>
        <end position="359"/>
    </location>
</feature>
<dbReference type="Proteomes" id="UP000057981">
    <property type="component" value="Chromosome"/>
</dbReference>
<evidence type="ECO:0000256" key="1">
    <source>
        <dbReference type="ARBA" id="ARBA00022729"/>
    </source>
</evidence>
<dbReference type="PATRIC" id="fig|1736674.3.peg.694"/>
<protein>
    <recommendedName>
        <fullName evidence="3">Secretion system C-terminal sorting domain-containing protein</fullName>
    </recommendedName>
</protein>
<evidence type="ECO:0000256" key="2">
    <source>
        <dbReference type="SAM" id="SignalP"/>
    </source>
</evidence>
<organism evidence="4 5">
    <name type="scientific">Pseudalgibacter alginicilyticus</name>
    <dbReference type="NCBI Taxonomy" id="1736674"/>
    <lineage>
        <taxon>Bacteria</taxon>
        <taxon>Pseudomonadati</taxon>
        <taxon>Bacteroidota</taxon>
        <taxon>Flavobacteriia</taxon>
        <taxon>Flavobacteriales</taxon>
        <taxon>Flavobacteriaceae</taxon>
        <taxon>Pseudalgibacter</taxon>
    </lineage>
</organism>
<gene>
    <name evidence="4" type="ORF">APS56_03365</name>
</gene>
<name>A0A0P0DEZ6_9FLAO</name>
<dbReference type="NCBIfam" id="TIGR04183">
    <property type="entry name" value="Por_Secre_tail"/>
    <property type="match status" value="1"/>
</dbReference>
<dbReference type="Pfam" id="PF18962">
    <property type="entry name" value="Por_Secre_tail"/>
    <property type="match status" value="1"/>
</dbReference>
<proteinExistence type="predicted"/>
<feature type="chain" id="PRO_5006043676" description="Secretion system C-terminal sorting domain-containing protein" evidence="2">
    <location>
        <begin position="21"/>
        <end position="360"/>
    </location>
</feature>
<keyword evidence="1 2" id="KW-0732">Signal</keyword>
<dbReference type="AlphaFoldDB" id="A0A0P0DEZ6"/>